<name>A0A219B5G1_9SPHN</name>
<evidence type="ECO:0000313" key="1">
    <source>
        <dbReference type="EMBL" id="OWV33346.1"/>
    </source>
</evidence>
<comment type="caution">
    <text evidence="1">The sequence shown here is derived from an EMBL/GenBank/DDBJ whole genome shotgun (WGS) entry which is preliminary data.</text>
</comment>
<gene>
    <name evidence="1" type="ORF">B5C34_07675</name>
</gene>
<organism evidence="1 2">
    <name type="scientific">Pacificimonas flava</name>
    <dbReference type="NCBI Taxonomy" id="1234595"/>
    <lineage>
        <taxon>Bacteria</taxon>
        <taxon>Pseudomonadati</taxon>
        <taxon>Pseudomonadota</taxon>
        <taxon>Alphaproteobacteria</taxon>
        <taxon>Sphingomonadales</taxon>
        <taxon>Sphingosinicellaceae</taxon>
        <taxon>Pacificimonas</taxon>
    </lineage>
</organism>
<protein>
    <submittedName>
        <fullName evidence="1">Uncharacterized protein</fullName>
    </submittedName>
</protein>
<keyword evidence="2" id="KW-1185">Reference proteome</keyword>
<reference evidence="2" key="1">
    <citation type="submission" date="2017-05" db="EMBL/GenBank/DDBJ databases">
        <authorList>
            <person name="Lin X."/>
        </authorList>
    </citation>
    <scope>NUCLEOTIDE SEQUENCE [LARGE SCALE GENOMIC DNA]</scope>
    <source>
        <strain evidence="2">JLT2012</strain>
    </source>
</reference>
<proteinExistence type="predicted"/>
<dbReference type="AlphaFoldDB" id="A0A219B5G1"/>
<evidence type="ECO:0000313" key="2">
    <source>
        <dbReference type="Proteomes" id="UP000198462"/>
    </source>
</evidence>
<dbReference type="EMBL" id="NFZT01000001">
    <property type="protein sequence ID" value="OWV33346.1"/>
    <property type="molecule type" value="Genomic_DNA"/>
</dbReference>
<dbReference type="Proteomes" id="UP000198462">
    <property type="component" value="Unassembled WGS sequence"/>
</dbReference>
<accession>A0A219B5G1</accession>
<sequence>MGLFQSEQQLVIPRFKLANPRAQLRYAIPIIRNARRSVVGSIPGVICLVIENCQLPEEEGDNRNGCLNR</sequence>